<dbReference type="AlphaFoldDB" id="M1ZRS4"/>
<reference evidence="1 2" key="1">
    <citation type="submission" date="2012-10" db="EMBL/GenBank/DDBJ databases">
        <authorList>
            <person name="Strain E.A."/>
            <person name="Brown E."/>
            <person name="Allard M.W."/>
            <person name="Gonzalez-Escalona N."/>
            <person name="Timme R."/>
        </authorList>
    </citation>
    <scope>NUCLEOTIDE SEQUENCE [LARGE SCALE GENOMIC DNA]</scope>
    <source>
        <strain evidence="1 2">CFSAN001627</strain>
    </source>
</reference>
<feature type="non-terminal residue" evidence="1">
    <location>
        <position position="26"/>
    </location>
</feature>
<gene>
    <name evidence="1" type="ORF">CFSAN001627_27380</name>
</gene>
<reference evidence="1 2" key="2">
    <citation type="submission" date="2013-03" db="EMBL/GenBank/DDBJ databases">
        <title>Diversity in Clostridium botulinum.</title>
        <authorList>
            <person name="Timme R.E."/>
            <person name="Allard M."/>
            <person name="Luo Y."/>
            <person name="Strain E."/>
            <person name="Gonzalez-Escalona N."/>
            <person name="Brown E."/>
        </authorList>
    </citation>
    <scope>NUCLEOTIDE SEQUENCE [LARGE SCALE GENOMIC DNA]</scope>
    <source>
        <strain evidence="1 2">CFSAN001627</strain>
    </source>
</reference>
<organism evidence="1 2">
    <name type="scientific">Clostridium botulinum CFSAN001627</name>
    <dbReference type="NCBI Taxonomy" id="1232189"/>
    <lineage>
        <taxon>Bacteria</taxon>
        <taxon>Bacillati</taxon>
        <taxon>Bacillota</taxon>
        <taxon>Clostridia</taxon>
        <taxon>Eubacteriales</taxon>
        <taxon>Clostridiaceae</taxon>
        <taxon>Clostridium</taxon>
    </lineage>
</organism>
<evidence type="ECO:0000313" key="2">
    <source>
        <dbReference type="Proteomes" id="UP000011944"/>
    </source>
</evidence>
<proteinExistence type="predicted"/>
<protein>
    <submittedName>
        <fullName evidence="1">Spore germination protein, GerAA</fullName>
    </submittedName>
</protein>
<sequence length="26" mass="3069">MRDILDDKIKPILDKLNAPDKFNVKK</sequence>
<dbReference type="Proteomes" id="UP000011944">
    <property type="component" value="Unassembled WGS sequence"/>
</dbReference>
<dbReference type="EMBL" id="AMXI01001719">
    <property type="protein sequence ID" value="EKN36046.1"/>
    <property type="molecule type" value="Genomic_DNA"/>
</dbReference>
<accession>M1ZRS4</accession>
<comment type="caution">
    <text evidence="1">The sequence shown here is derived from an EMBL/GenBank/DDBJ whole genome shotgun (WGS) entry which is preliminary data.</text>
</comment>
<evidence type="ECO:0000313" key="1">
    <source>
        <dbReference type="EMBL" id="EKN36046.1"/>
    </source>
</evidence>
<name>M1ZRS4_CLOBO</name>